<dbReference type="AlphaFoldDB" id="A0A6G0Z1D2"/>
<dbReference type="Proteomes" id="UP000478052">
    <property type="component" value="Unassembled WGS sequence"/>
</dbReference>
<accession>A0A6G0Z1D2</accession>
<dbReference type="PANTHER" id="PTHR31511:SF12">
    <property type="entry name" value="RHO TERMINATION FACTOR N-TERMINAL DOMAIN-CONTAINING PROTEIN"/>
    <property type="match status" value="1"/>
</dbReference>
<sequence length="386" mass="45169">MLVKTNEQKDDNTVIINKHVPMSFGFVVKPREDIPLELLERFNIPLAPVIYRGSEGAQDVARRFVNEIVNVGRKIEQLLKTNVRMIMNEADEIKHRECKYCELCKCLLINKYISNTFTVRFIDTFRFMPSSLESLASNLLTPELEKFRETSIHFVSGDMALVTRKGVYPYEYMDNWSRLDEDRLPRKEDFYSVHKEADIEKEDYDHVVDVWRHFGCVTVCEYSDLYLKIDVLLLADVFETFRDVCLKAYTIAPHIIIRLRVLLRKFHLYMDHTLQLDLKCSDGWIDTEVDELVVVEVQSVVGRIRKNCKWRRWHVLGQRTQIKLKKCAIPSIFDPSVINTSNNNIEITLPEPLNSSTLIEPFRKQLFGESMNKSICTEPSLEVRPI</sequence>
<protein>
    <submittedName>
        <fullName evidence="1">C2H2-type domain-containing protein</fullName>
    </submittedName>
</protein>
<dbReference type="OrthoDB" id="6600976at2759"/>
<reference evidence="1 2" key="1">
    <citation type="submission" date="2019-08" db="EMBL/GenBank/DDBJ databases">
        <title>Whole genome of Aphis craccivora.</title>
        <authorList>
            <person name="Voronova N.V."/>
            <person name="Shulinski R.S."/>
            <person name="Bandarenka Y.V."/>
            <person name="Zhorov D.G."/>
            <person name="Warner D."/>
        </authorList>
    </citation>
    <scope>NUCLEOTIDE SEQUENCE [LARGE SCALE GENOMIC DNA]</scope>
    <source>
        <strain evidence="1">180601</strain>
        <tissue evidence="1">Whole Body</tissue>
    </source>
</reference>
<dbReference type="PANTHER" id="PTHR31511">
    <property type="entry name" value="PROTEIN CBG23764"/>
    <property type="match status" value="1"/>
</dbReference>
<proteinExistence type="predicted"/>
<organism evidence="1 2">
    <name type="scientific">Aphis craccivora</name>
    <name type="common">Cowpea aphid</name>
    <dbReference type="NCBI Taxonomy" id="307492"/>
    <lineage>
        <taxon>Eukaryota</taxon>
        <taxon>Metazoa</taxon>
        <taxon>Ecdysozoa</taxon>
        <taxon>Arthropoda</taxon>
        <taxon>Hexapoda</taxon>
        <taxon>Insecta</taxon>
        <taxon>Pterygota</taxon>
        <taxon>Neoptera</taxon>
        <taxon>Paraneoptera</taxon>
        <taxon>Hemiptera</taxon>
        <taxon>Sternorrhyncha</taxon>
        <taxon>Aphidomorpha</taxon>
        <taxon>Aphidoidea</taxon>
        <taxon>Aphididae</taxon>
        <taxon>Aphidini</taxon>
        <taxon>Aphis</taxon>
        <taxon>Aphis</taxon>
    </lineage>
</organism>
<comment type="caution">
    <text evidence="1">The sequence shown here is derived from an EMBL/GenBank/DDBJ whole genome shotgun (WGS) entry which is preliminary data.</text>
</comment>
<evidence type="ECO:0000313" key="1">
    <source>
        <dbReference type="EMBL" id="KAF0764410.1"/>
    </source>
</evidence>
<dbReference type="EMBL" id="VUJU01001643">
    <property type="protein sequence ID" value="KAF0764410.1"/>
    <property type="molecule type" value="Genomic_DNA"/>
</dbReference>
<name>A0A6G0Z1D2_APHCR</name>
<keyword evidence="2" id="KW-1185">Reference proteome</keyword>
<evidence type="ECO:0000313" key="2">
    <source>
        <dbReference type="Proteomes" id="UP000478052"/>
    </source>
</evidence>
<gene>
    <name evidence="1" type="ORF">FWK35_00003815</name>
</gene>